<dbReference type="EMBL" id="JBHMDO010000038">
    <property type="protein sequence ID" value="MFB9328910.1"/>
    <property type="molecule type" value="Genomic_DNA"/>
</dbReference>
<feature type="compositionally biased region" description="Basic and acidic residues" evidence="1">
    <location>
        <begin position="11"/>
        <end position="24"/>
    </location>
</feature>
<keyword evidence="3" id="KW-1185">Reference proteome</keyword>
<reference evidence="2 3" key="1">
    <citation type="submission" date="2024-09" db="EMBL/GenBank/DDBJ databases">
        <authorList>
            <person name="Sun Q."/>
            <person name="Mori K."/>
        </authorList>
    </citation>
    <scope>NUCLEOTIDE SEQUENCE [LARGE SCALE GENOMIC DNA]</scope>
    <source>
        <strain evidence="2 3">TISTR 2452</strain>
    </source>
</reference>
<sequence length="822" mass="89192">MSDKSGGLVPAKREVGRHDGETARANRPNAGQTAQGGAASILTMQRMAGNSAVRQMLALQRRADEPRQAAALALPVIQRHRELQSLGGVALDLAGGDVEKAGHLGHFLQATGFNYEIAWWAASQDDLDAEGLFKLCAYLVKERPNYDCADPDLLEKARDIYMQQGRDLARASEVLNELALYGFREDTKQQVEEGAEKRKNDALVTREQGIDVKADQDVAAKIAKFKEGREKKISSISGDKVSLVAKASKTDQTAKKKLDGEIKTVRESVATDKEKAQSEAETDKQKEIEAAKRFLQDEQQSKEAHEALQTAGGNPDMARQLIRLYKHKPTHGDAAALTQLVLQHAGDHAVAAKHIDWLTDMTAGNVLTLEKTIRLYGYLRSLPAVPGPFVQAVAGQASAYDGPKLEAVLDLYRTAPDELTHLAEVVKNTSADPVVLQIMGAFIASKLADSVKVWAIAQTAQLGEAHVAGMVDILSQKGQQAAAGESLLRLPSLKLEDVIDFARGKVNTDTLWALQQMKPGDLTDAAAIMGLMGTVKELDILEQLLQLQPDRDRLRDDLLPLQGAKGSKLLTLYQKAPITDPAMVADLSKLDPSLHVQPMLDGGVPSAAVQGYLNAGWKPAQLASMCQGLTPVETANLMTYANPLRAAIQTLMTTHKQDGGVASRMKAQNILATETNALLAFADRSGVGAVQAIGKGWTSPLGFEEISDERMRHFMYRHRYQTFDFMDIKAYNSIWPSAKSPDDVLGHLRHTLGRLKDLHFKAPFAGDRTGQAAGSGLTATIGPAKGSNYVIGRYYPDGGANVKNFTGANMRRFADALDIKHN</sequence>
<feature type="region of interest" description="Disordered" evidence="1">
    <location>
        <begin position="1"/>
        <end position="36"/>
    </location>
</feature>
<protein>
    <submittedName>
        <fullName evidence="2">Uncharacterized protein</fullName>
    </submittedName>
</protein>
<evidence type="ECO:0000313" key="3">
    <source>
        <dbReference type="Proteomes" id="UP001589747"/>
    </source>
</evidence>
<proteinExistence type="predicted"/>
<evidence type="ECO:0000256" key="1">
    <source>
        <dbReference type="SAM" id="MobiDB-lite"/>
    </source>
</evidence>
<dbReference type="Proteomes" id="UP001589747">
    <property type="component" value="Unassembled WGS sequence"/>
</dbReference>
<name>A0ABV5KUL2_9BACL</name>
<dbReference type="RefSeq" id="WP_377498674.1">
    <property type="nucleotide sequence ID" value="NZ_JBHMDO010000038.1"/>
</dbReference>
<accession>A0ABV5KUL2</accession>
<evidence type="ECO:0000313" key="2">
    <source>
        <dbReference type="EMBL" id="MFB9328910.1"/>
    </source>
</evidence>
<organism evidence="2 3">
    <name type="scientific">Paenibacillus aurantiacus</name>
    <dbReference type="NCBI Taxonomy" id="1936118"/>
    <lineage>
        <taxon>Bacteria</taxon>
        <taxon>Bacillati</taxon>
        <taxon>Bacillota</taxon>
        <taxon>Bacilli</taxon>
        <taxon>Bacillales</taxon>
        <taxon>Paenibacillaceae</taxon>
        <taxon>Paenibacillus</taxon>
    </lineage>
</organism>
<gene>
    <name evidence="2" type="ORF">ACFFSY_23490</name>
</gene>
<comment type="caution">
    <text evidence="2">The sequence shown here is derived from an EMBL/GenBank/DDBJ whole genome shotgun (WGS) entry which is preliminary data.</text>
</comment>